<organism evidence="3 4">
    <name type="scientific">Jaapia argillacea MUCL 33604</name>
    <dbReference type="NCBI Taxonomy" id="933084"/>
    <lineage>
        <taxon>Eukaryota</taxon>
        <taxon>Fungi</taxon>
        <taxon>Dikarya</taxon>
        <taxon>Basidiomycota</taxon>
        <taxon>Agaricomycotina</taxon>
        <taxon>Agaricomycetes</taxon>
        <taxon>Agaricomycetidae</taxon>
        <taxon>Jaapiales</taxon>
        <taxon>Jaapiaceae</taxon>
        <taxon>Jaapia</taxon>
    </lineage>
</organism>
<proteinExistence type="predicted"/>
<name>A0A067PKE0_9AGAM</name>
<protein>
    <submittedName>
        <fullName evidence="3">Uncharacterized protein</fullName>
    </submittedName>
</protein>
<evidence type="ECO:0000313" key="3">
    <source>
        <dbReference type="EMBL" id="KDQ51442.1"/>
    </source>
</evidence>
<dbReference type="AlphaFoldDB" id="A0A067PKE0"/>
<accession>A0A067PKE0</accession>
<feature type="region of interest" description="Disordered" evidence="1">
    <location>
        <begin position="1"/>
        <end position="24"/>
    </location>
</feature>
<feature type="transmembrane region" description="Helical" evidence="2">
    <location>
        <begin position="348"/>
        <end position="374"/>
    </location>
</feature>
<reference evidence="4" key="1">
    <citation type="journal article" date="2014" name="Proc. Natl. Acad. Sci. U.S.A.">
        <title>Extensive sampling of basidiomycete genomes demonstrates inadequacy of the white-rot/brown-rot paradigm for wood decay fungi.</title>
        <authorList>
            <person name="Riley R."/>
            <person name="Salamov A.A."/>
            <person name="Brown D.W."/>
            <person name="Nagy L.G."/>
            <person name="Floudas D."/>
            <person name="Held B.W."/>
            <person name="Levasseur A."/>
            <person name="Lombard V."/>
            <person name="Morin E."/>
            <person name="Otillar R."/>
            <person name="Lindquist E.A."/>
            <person name="Sun H."/>
            <person name="LaButti K.M."/>
            <person name="Schmutz J."/>
            <person name="Jabbour D."/>
            <person name="Luo H."/>
            <person name="Baker S.E."/>
            <person name="Pisabarro A.G."/>
            <person name="Walton J.D."/>
            <person name="Blanchette R.A."/>
            <person name="Henrissat B."/>
            <person name="Martin F."/>
            <person name="Cullen D."/>
            <person name="Hibbett D.S."/>
            <person name="Grigoriev I.V."/>
        </authorList>
    </citation>
    <scope>NUCLEOTIDE SEQUENCE [LARGE SCALE GENOMIC DNA]</scope>
    <source>
        <strain evidence="4">MUCL 33604</strain>
    </source>
</reference>
<feature type="compositionally biased region" description="Polar residues" evidence="1">
    <location>
        <begin position="1"/>
        <end position="10"/>
    </location>
</feature>
<sequence>MRAISYNISPPTLMPENRTQLSSSPTQGQIDQMVEVFIHPNGWKYYRRGNTISDFSSFQVRADIHGDDYDIAQIGEGHSHSLFVDHKARLASKDEGEIWGSVDPFEPEKMHKLKIAYWEFMCKYPCHRQLPNGSFEAAQQLLHCYVMDGLRRRTETKAPFSLEQSKELLSYMNEHAKDETERLESTFDIPSQSHALTALISWIFMTSAKHREIHSYGLRTKQDALSPPKSPGVFFRLSSILCFGVPRSHLRRITEALEFMRLQKRVDAWDECLKLLAEEMAMCVLGATVLLASSISLLTIPGMTTSNLAVALLSVVFTLGSMMTGIYMQWQTYKVNFEDENIVKQATVLAVLFSIPAALLIWATLLFTGAVIMYALLALQSGSGSVEFRHQTSLAVLVPCVVFALVMGTVVVYFRGLRARHEKYQIEELEKGP</sequence>
<dbReference type="OrthoDB" id="3208379at2759"/>
<feature type="transmembrane region" description="Helical" evidence="2">
    <location>
        <begin position="308"/>
        <end position="327"/>
    </location>
</feature>
<feature type="transmembrane region" description="Helical" evidence="2">
    <location>
        <begin position="394"/>
        <end position="414"/>
    </location>
</feature>
<keyword evidence="4" id="KW-1185">Reference proteome</keyword>
<gene>
    <name evidence="3" type="ORF">JAAARDRAFT_62511</name>
</gene>
<keyword evidence="2" id="KW-1133">Transmembrane helix</keyword>
<keyword evidence="2" id="KW-0812">Transmembrane</keyword>
<dbReference type="EMBL" id="KL197748">
    <property type="protein sequence ID" value="KDQ51442.1"/>
    <property type="molecule type" value="Genomic_DNA"/>
</dbReference>
<dbReference type="HOGENOM" id="CLU_030728_0_0_1"/>
<evidence type="ECO:0000256" key="2">
    <source>
        <dbReference type="SAM" id="Phobius"/>
    </source>
</evidence>
<dbReference type="InParanoid" id="A0A067PKE0"/>
<evidence type="ECO:0000256" key="1">
    <source>
        <dbReference type="SAM" id="MobiDB-lite"/>
    </source>
</evidence>
<dbReference type="Proteomes" id="UP000027265">
    <property type="component" value="Unassembled WGS sequence"/>
</dbReference>
<feature type="transmembrane region" description="Helical" evidence="2">
    <location>
        <begin position="283"/>
        <end position="302"/>
    </location>
</feature>
<keyword evidence="2" id="KW-0472">Membrane</keyword>
<evidence type="ECO:0000313" key="4">
    <source>
        <dbReference type="Proteomes" id="UP000027265"/>
    </source>
</evidence>